<evidence type="ECO:0000313" key="12">
    <source>
        <dbReference type="EMBL" id="EHH60033.1"/>
    </source>
</evidence>
<keyword evidence="1 8" id="KW-0645">Protease</keyword>
<dbReference type="FunFam" id="2.40.10.10:FF:000016">
    <property type="entry name" value="Tryptase beta-2"/>
    <property type="match status" value="1"/>
</dbReference>
<evidence type="ECO:0000256" key="4">
    <source>
        <dbReference type="ARBA" id="ARBA00022825"/>
    </source>
</evidence>
<feature type="chain" id="PRO_5003503009" description="Peptidase S1 domain-containing protein" evidence="10">
    <location>
        <begin position="26"/>
        <end position="319"/>
    </location>
</feature>
<dbReference type="InterPro" id="IPR043504">
    <property type="entry name" value="Peptidase_S1_PA_chymotrypsin"/>
</dbReference>
<dbReference type="PROSITE" id="PS00134">
    <property type="entry name" value="TRYPSIN_HIS"/>
    <property type="match status" value="1"/>
</dbReference>
<feature type="signal peptide" evidence="10">
    <location>
        <begin position="1"/>
        <end position="25"/>
    </location>
</feature>
<proteinExistence type="predicted"/>
<dbReference type="SMART" id="SM00020">
    <property type="entry name" value="Tryp_SPc"/>
    <property type="match status" value="1"/>
</dbReference>
<dbReference type="EMBL" id="CM001295">
    <property type="protein sequence ID" value="EHH60033.1"/>
    <property type="molecule type" value="Genomic_DNA"/>
</dbReference>
<dbReference type="InterPro" id="IPR009003">
    <property type="entry name" value="Peptidase_S1_PA"/>
</dbReference>
<dbReference type="InterPro" id="IPR001254">
    <property type="entry name" value="Trypsin_dom"/>
</dbReference>
<evidence type="ECO:0000256" key="6">
    <source>
        <dbReference type="ARBA" id="ARBA00023157"/>
    </source>
</evidence>
<dbReference type="PROSITE" id="PS00135">
    <property type="entry name" value="TRYPSIN_SER"/>
    <property type="match status" value="1"/>
</dbReference>
<evidence type="ECO:0000256" key="3">
    <source>
        <dbReference type="ARBA" id="ARBA00022801"/>
    </source>
</evidence>
<dbReference type="GO" id="GO:0006508">
    <property type="term" value="P:proteolysis"/>
    <property type="evidence" value="ECO:0007669"/>
    <property type="project" value="UniProtKB-KW"/>
</dbReference>
<evidence type="ECO:0000256" key="1">
    <source>
        <dbReference type="ARBA" id="ARBA00022670"/>
    </source>
</evidence>
<dbReference type="Pfam" id="PF00089">
    <property type="entry name" value="Trypsin"/>
    <property type="match status" value="2"/>
</dbReference>
<name>G7Q045_MACFA</name>
<evidence type="ECO:0000256" key="7">
    <source>
        <dbReference type="ARBA" id="ARBA00023180"/>
    </source>
</evidence>
<dbReference type="PANTHER" id="PTHR24253">
    <property type="entry name" value="TRANSMEMBRANE PROTEASE SERINE"/>
    <property type="match status" value="1"/>
</dbReference>
<keyword evidence="7" id="KW-0325">Glycoprotein</keyword>
<dbReference type="InterPro" id="IPR018114">
    <property type="entry name" value="TRYPSIN_HIS"/>
</dbReference>
<evidence type="ECO:0000256" key="2">
    <source>
        <dbReference type="ARBA" id="ARBA00022729"/>
    </source>
</evidence>
<evidence type="ECO:0000256" key="10">
    <source>
        <dbReference type="SAM" id="SignalP"/>
    </source>
</evidence>
<dbReference type="MEROPS" id="S01.015"/>
<dbReference type="GO" id="GO:0004252">
    <property type="term" value="F:serine-type endopeptidase activity"/>
    <property type="evidence" value="ECO:0007669"/>
    <property type="project" value="InterPro"/>
</dbReference>
<dbReference type="PANTHER" id="PTHR24253:SF144">
    <property type="entry name" value="CHYMOTRYPSIN-LIKE PROTEASE CTRL-1-RELATED"/>
    <property type="match status" value="1"/>
</dbReference>
<organism>
    <name type="scientific">Macaca fascicularis</name>
    <name type="common">Crab-eating macaque</name>
    <name type="synonym">Cynomolgus monkey</name>
    <dbReference type="NCBI Taxonomy" id="9541"/>
    <lineage>
        <taxon>Eukaryota</taxon>
        <taxon>Metazoa</taxon>
        <taxon>Chordata</taxon>
        <taxon>Craniata</taxon>
        <taxon>Vertebrata</taxon>
        <taxon>Euteleostomi</taxon>
        <taxon>Mammalia</taxon>
        <taxon>Eutheria</taxon>
        <taxon>Euarchontoglires</taxon>
        <taxon>Primates</taxon>
        <taxon>Haplorrhini</taxon>
        <taxon>Catarrhini</taxon>
        <taxon>Cercopithecidae</taxon>
        <taxon>Cercopithecinae</taxon>
        <taxon>Macaca</taxon>
    </lineage>
</organism>
<gene>
    <name evidence="12" type="ORF">EGM_11310</name>
</gene>
<dbReference type="PRINTS" id="PR00722">
    <property type="entry name" value="CHYMOTRYPSIN"/>
</dbReference>
<dbReference type="Gene3D" id="2.40.10.10">
    <property type="entry name" value="Trypsin-like serine proteases"/>
    <property type="match status" value="3"/>
</dbReference>
<dbReference type="SUPFAM" id="SSF50494">
    <property type="entry name" value="Trypsin-like serine proteases"/>
    <property type="match status" value="1"/>
</dbReference>
<evidence type="ECO:0000256" key="5">
    <source>
        <dbReference type="ARBA" id="ARBA00023145"/>
    </source>
</evidence>
<reference evidence="12" key="1">
    <citation type="journal article" date="2011" name="Nat. Biotechnol.">
        <title>Genome sequencing and comparison of two nonhuman primate animal models, the cynomolgus and Chinese rhesus macaques.</title>
        <authorList>
            <person name="Yan G."/>
            <person name="Zhang G."/>
            <person name="Fang X."/>
            <person name="Zhang Y."/>
            <person name="Li C."/>
            <person name="Ling F."/>
            <person name="Cooper D.N."/>
            <person name="Li Q."/>
            <person name="Li Y."/>
            <person name="van Gool A.J."/>
            <person name="Du H."/>
            <person name="Chen J."/>
            <person name="Chen R."/>
            <person name="Zhang P."/>
            <person name="Huang Z."/>
            <person name="Thompson J.R."/>
            <person name="Meng Y."/>
            <person name="Bai Y."/>
            <person name="Wang J."/>
            <person name="Zhuo M."/>
            <person name="Wang T."/>
            <person name="Huang Y."/>
            <person name="Wei L."/>
            <person name="Li J."/>
            <person name="Wang Z."/>
            <person name="Hu H."/>
            <person name="Yang P."/>
            <person name="Le L."/>
            <person name="Stenson P.D."/>
            <person name="Li B."/>
            <person name="Liu X."/>
            <person name="Ball E.V."/>
            <person name="An N."/>
            <person name="Huang Q."/>
            <person name="Zhang Y."/>
            <person name="Fan W."/>
            <person name="Zhang X."/>
            <person name="Li Y."/>
            <person name="Wang W."/>
            <person name="Katze M.G."/>
            <person name="Su B."/>
            <person name="Nielsen R."/>
            <person name="Yang H."/>
            <person name="Wang J."/>
            <person name="Wang X."/>
            <person name="Wang J."/>
        </authorList>
    </citation>
    <scope>NUCLEOTIDE SEQUENCE [LARGE SCALE GENOMIC DNA]</scope>
    <source>
        <strain evidence="12">CE-4</strain>
    </source>
</reference>
<feature type="domain" description="Peptidase S1" evidence="11">
    <location>
        <begin position="38"/>
        <end position="316"/>
    </location>
</feature>
<feature type="region of interest" description="Disordered" evidence="9">
    <location>
        <begin position="191"/>
        <end position="217"/>
    </location>
</feature>
<dbReference type="InterPro" id="IPR033116">
    <property type="entry name" value="TRYPSIN_SER"/>
</dbReference>
<dbReference type="CDD" id="cd00190">
    <property type="entry name" value="Tryp_SPc"/>
    <property type="match status" value="1"/>
</dbReference>
<sequence length="319" mass="35154">MPLLAPQMLNLLLLALPVLVSPAHAAPAPGQALQRAGIVGGQEAPRSKWPWQVSLRLHGQYWMHFCGGSLIHPQWVLTAAHCVGPDIKDLADLGVQLREQHLYYQDQLLPVSRIIVHPQFYTVQTGADIALLELEEPVNVSSHVHTVTLPPALETFPPGTLCWVTGWGDVDNDGTERCWPRGTVSLAHDSAATLQQPSGPRPGSTCRSAPRRLPPPYPLKEVEVPIVENQLCDAEYHTGLHTGDSFRIVRDDMLCAGSEKHDSCQGDSGGPLVCKVNGTWLQAGVVSWDKGCAQPYRPGIYTRITYYLDWIHRYVPEKP</sequence>
<dbReference type="AlphaFoldDB" id="G7Q045"/>
<keyword evidence="5" id="KW-0865">Zymogen</keyword>
<accession>G7Q045</accession>
<keyword evidence="6" id="KW-1015">Disulfide bond</keyword>
<keyword evidence="3 8" id="KW-0378">Hydrolase</keyword>
<dbReference type="PROSITE" id="PS50240">
    <property type="entry name" value="TRYPSIN_DOM"/>
    <property type="match status" value="1"/>
</dbReference>
<protein>
    <recommendedName>
        <fullName evidence="11">Peptidase S1 domain-containing protein</fullName>
    </recommendedName>
</protein>
<dbReference type="Proteomes" id="UP000009130">
    <property type="component" value="Chromosome 20"/>
</dbReference>
<dbReference type="FunFam" id="2.40.10.10:FF:000004">
    <property type="entry name" value="Tryptase gamma 1"/>
    <property type="match status" value="1"/>
</dbReference>
<dbReference type="InterPro" id="IPR001314">
    <property type="entry name" value="Peptidase_S1A"/>
</dbReference>
<evidence type="ECO:0000256" key="9">
    <source>
        <dbReference type="SAM" id="MobiDB-lite"/>
    </source>
</evidence>
<keyword evidence="4 8" id="KW-0720">Serine protease</keyword>
<evidence type="ECO:0000256" key="8">
    <source>
        <dbReference type="RuleBase" id="RU363034"/>
    </source>
</evidence>
<evidence type="ECO:0000259" key="11">
    <source>
        <dbReference type="PROSITE" id="PS50240"/>
    </source>
</evidence>
<keyword evidence="2 10" id="KW-0732">Signal</keyword>